<name>A0A346FDB5_9CAUD</name>
<protein>
    <submittedName>
        <fullName evidence="1">Putative tail fiber protein</fullName>
    </submittedName>
</protein>
<gene>
    <name evidence="1" type="ORF">SPS_18</name>
</gene>
<proteinExistence type="predicted"/>
<dbReference type="EMBL" id="MH684921">
    <property type="protein sequence ID" value="AXN53729.1"/>
    <property type="molecule type" value="Genomic_DNA"/>
</dbReference>
<organism evidence="1 2">
    <name type="scientific">Sphingomonas phage Scott</name>
    <dbReference type="NCBI Taxonomy" id="2282912"/>
    <lineage>
        <taxon>Viruses</taxon>
        <taxon>Duplodnaviria</taxon>
        <taxon>Heunggongvirae</taxon>
        <taxon>Uroviricota</taxon>
        <taxon>Caudoviricetes</taxon>
        <taxon>Autographivirales</taxon>
        <taxon>Autonotataviridae</taxon>
        <taxon>Scottvirus</taxon>
        <taxon>Scottvirus scott</taxon>
    </lineage>
</organism>
<accession>A0A346FDB5</accession>
<evidence type="ECO:0000313" key="1">
    <source>
        <dbReference type="EMBL" id="AXN53729.1"/>
    </source>
</evidence>
<reference evidence="1 2" key="1">
    <citation type="submission" date="2018-07" db="EMBL/GenBank/DDBJ databases">
        <title>Relating species composition and interactions to biofilm formation in a model drinking water community.</title>
        <authorList>
            <person name="Thompson A."/>
            <person name="English E.L."/>
            <person name="Willsey G."/>
            <person name="Nock A.M."/>
            <person name="Eckstrom K."/>
            <person name="Tighe S.W."/>
            <person name="Bavelock M."/>
            <person name="Cairns B."/>
            <person name="Foote A."/>
            <person name="Schulman H."/>
            <person name="Gupta S."/>
            <person name="Kadouri D."/>
            <person name="Wargo M.J."/>
        </authorList>
    </citation>
    <scope>NUCLEOTIDE SEQUENCE [LARGE SCALE GENOMIC DNA]</scope>
    <source>
        <strain evidence="1">SPS</strain>
    </source>
</reference>
<sequence length="102" mass="10734">MPLEYDGKQVAAAAAVPMGDLTVSYQAQLALAAGNRQVTMALMGVKPGDVLSARPITAIPDGYDIGQAFCATANQITIVINHPALTVLQTFTVNVRVFKIMS</sequence>
<keyword evidence="2" id="KW-1185">Reference proteome</keyword>
<evidence type="ECO:0000313" key="2">
    <source>
        <dbReference type="Proteomes" id="UP000260554"/>
    </source>
</evidence>
<dbReference type="Proteomes" id="UP000260554">
    <property type="component" value="Segment"/>
</dbReference>